<dbReference type="RefSeq" id="WP_017820153.1">
    <property type="nucleotide sequence ID" value="NC_022359.1"/>
</dbReference>
<reference evidence="1 2" key="1">
    <citation type="journal article" date="2015" name="Genome Announc.">
        <title>Complete genome sequence of Vibrio alginolyticus ATCC 17749.</title>
        <authorList>
            <person name="Liu X.F."/>
            <person name="Cao Y."/>
            <person name="Zhang H.L."/>
            <person name="Chen Y.J."/>
            <person name="Hu C.J."/>
        </authorList>
    </citation>
    <scope>NUCLEOTIDE SEQUENCE [LARGE SCALE GENOMIC DNA]</scope>
    <source>
        <strain evidence="2">ATCC 17749 / DSM 2171 / NBRC 15630 / NCIMB 1903 / NCTC 12160 / XII-53</strain>
    </source>
</reference>
<evidence type="ECO:0000313" key="1">
    <source>
        <dbReference type="EMBL" id="AGV20106.1"/>
    </source>
</evidence>
<dbReference type="HOGENOM" id="CLU_1958638_0_0_6"/>
<dbReference type="KEGG" id="vag:N646_4297"/>
<dbReference type="EMBL" id="CP006719">
    <property type="protein sequence ID" value="AGV20106.1"/>
    <property type="molecule type" value="Genomic_DNA"/>
</dbReference>
<dbReference type="AlphaFoldDB" id="A0A2I3CR40"/>
<organism evidence="1 2">
    <name type="scientific">Vibrio alginolyticus (strain ATCC 17749 / DSM 2171 / NBRC 15630 / NCIMB 1903 / NCTC 12160 / XII-53)</name>
    <dbReference type="NCBI Taxonomy" id="1219076"/>
    <lineage>
        <taxon>Bacteria</taxon>
        <taxon>Pseudomonadati</taxon>
        <taxon>Pseudomonadota</taxon>
        <taxon>Gammaproteobacteria</taxon>
        <taxon>Vibrionales</taxon>
        <taxon>Vibrionaceae</taxon>
        <taxon>Vibrio</taxon>
    </lineage>
</organism>
<gene>
    <name evidence="1" type="ORF">N646_4297</name>
</gene>
<name>A0A2I3CR40_VIBAX</name>
<evidence type="ECO:0000313" key="2">
    <source>
        <dbReference type="Proteomes" id="UP000016714"/>
    </source>
</evidence>
<protein>
    <recommendedName>
        <fullName evidence="3">Phage protein</fullName>
    </recommendedName>
</protein>
<sequence length="122" mass="14126">MKYHEMTKNYIFREFECGLTVEEAAKLCLKTVRTVKEWDKGKSIPPECKRLMRMNKGRELSSCEDWENFVMRHDRLELPTGQLVTAQQVLIGVALLELGASNDMKIAHQILKYARVLKGLVQ</sequence>
<dbReference type="Proteomes" id="UP000016714">
    <property type="component" value="Chromosome 2"/>
</dbReference>
<accession>A0A2I3CR40</accession>
<evidence type="ECO:0008006" key="3">
    <source>
        <dbReference type="Google" id="ProtNLM"/>
    </source>
</evidence>
<proteinExistence type="predicted"/>